<dbReference type="PANTHER" id="PTHR47738">
    <property type="entry name" value="PTS SYSTEM FRUCTOSE-LIKE EIIA COMPONENT-RELATED"/>
    <property type="match status" value="1"/>
</dbReference>
<organism evidence="2 5">
    <name type="scientific">Clostridium pasteurianum DSM 525 = ATCC 6013</name>
    <dbReference type="NCBI Taxonomy" id="1262449"/>
    <lineage>
        <taxon>Bacteria</taxon>
        <taxon>Bacillati</taxon>
        <taxon>Bacillota</taxon>
        <taxon>Clostridia</taxon>
        <taxon>Eubacteriales</taxon>
        <taxon>Clostridiaceae</taxon>
        <taxon>Clostridium</taxon>
    </lineage>
</organism>
<reference evidence="3" key="2">
    <citation type="submission" date="2015-10" db="EMBL/GenBank/DDBJ databases">
        <title>Improved Draft Genome Sequence of Clostridium pasteurianum Strain ATCC 6013 (DSM 525) Using a Hybrid Next-Generation Sequencing Approach.</title>
        <authorList>
            <person name="Pyne M.E."/>
            <person name="Utturkar S.M."/>
            <person name="Brown S.D."/>
            <person name="Moo-Young M."/>
            <person name="Chung D.A."/>
            <person name="Chou P.C."/>
        </authorList>
    </citation>
    <scope>NUCLEOTIDE SEQUENCE</scope>
    <source>
        <strain evidence="3">ATCC 6013</strain>
    </source>
</reference>
<reference evidence="3 4" key="3">
    <citation type="journal article" name="Genome Announc.">
        <title>Improved Draft Genome Sequence of Clostridium pasteurianum Strain ATCC 6013 (DSM 525) Using a Hybrid Next-Generation Sequencing Approach.</title>
        <authorList>
            <person name="Pyne M.E."/>
            <person name="Utturkar S."/>
            <person name="Brown S.D."/>
            <person name="Moo-Young M."/>
            <person name="Chung D.A."/>
            <person name="Chou C.P."/>
        </authorList>
    </citation>
    <scope>NUCLEOTIDE SEQUENCE [LARGE SCALE GENOMIC DNA]</scope>
    <source>
        <strain evidence="3 4">ATCC 6013</strain>
    </source>
</reference>
<dbReference type="CDD" id="cd00211">
    <property type="entry name" value="PTS_IIA_fru"/>
    <property type="match status" value="1"/>
</dbReference>
<dbReference type="eggNOG" id="COG1762">
    <property type="taxonomic scope" value="Bacteria"/>
</dbReference>
<accession>A0A0H3IYT6</accession>
<proteinExistence type="predicted"/>
<dbReference type="AlphaFoldDB" id="A0A0H3IYT6"/>
<feature type="domain" description="PTS EIIA type-2" evidence="1">
    <location>
        <begin position="5"/>
        <end position="152"/>
    </location>
</feature>
<dbReference type="Proteomes" id="UP000028042">
    <property type="component" value="Unassembled WGS sequence"/>
</dbReference>
<dbReference type="InterPro" id="IPR002178">
    <property type="entry name" value="PTS_EIIA_type-2_dom"/>
</dbReference>
<dbReference type="PROSITE" id="PS51094">
    <property type="entry name" value="PTS_EIIA_TYPE_2"/>
    <property type="match status" value="1"/>
</dbReference>
<dbReference type="PATRIC" id="fig|1262449.3.peg.494"/>
<dbReference type="InterPro" id="IPR016152">
    <property type="entry name" value="PTrfase/Anion_transptr"/>
</dbReference>
<dbReference type="Gene3D" id="3.40.930.10">
    <property type="entry name" value="Mannitol-specific EII, Chain A"/>
    <property type="match status" value="1"/>
</dbReference>
<protein>
    <submittedName>
        <fullName evidence="2">PTS system galactitol specific transporter subunit IIA</fullName>
    </submittedName>
    <submittedName>
        <fullName evidence="3">Putative PTS IIA-like nitrogen-regulatory protein PtsN</fullName>
    </submittedName>
</protein>
<gene>
    <name evidence="2" type="ORF">CLPA_c05960</name>
    <name evidence="3" type="ORF">CP6013_02553</name>
</gene>
<dbReference type="EMBL" id="CP009268">
    <property type="protein sequence ID" value="AJA50684.1"/>
    <property type="molecule type" value="Genomic_DNA"/>
</dbReference>
<dbReference type="KEGG" id="cpae:CPAST_c05960"/>
<keyword evidence="5" id="KW-1185">Reference proteome</keyword>
<evidence type="ECO:0000313" key="2">
    <source>
        <dbReference type="EMBL" id="AJA50684.1"/>
    </source>
</evidence>
<evidence type="ECO:0000313" key="5">
    <source>
        <dbReference type="Proteomes" id="UP000030905"/>
    </source>
</evidence>
<dbReference type="EMBL" id="JPGY02000001">
    <property type="protein sequence ID" value="KRU13305.1"/>
    <property type="molecule type" value="Genomic_DNA"/>
</dbReference>
<dbReference type="Proteomes" id="UP000030905">
    <property type="component" value="Chromosome"/>
</dbReference>
<dbReference type="SUPFAM" id="SSF55804">
    <property type="entry name" value="Phoshotransferase/anion transport protein"/>
    <property type="match status" value="1"/>
</dbReference>
<dbReference type="GeneID" id="93072822"/>
<reference evidence="2 5" key="1">
    <citation type="journal article" date="2015" name="Genome Announc.">
        <title>Complete Genome Sequence of the Nitrogen-Fixing and Solvent-Producing Clostridium pasteurianum DSM 525.</title>
        <authorList>
            <person name="Poehlein A."/>
            <person name="Grosse-Honebrink A."/>
            <person name="Zhang Y."/>
            <person name="Minton N.P."/>
            <person name="Daniel R."/>
        </authorList>
    </citation>
    <scope>NUCLEOTIDE SEQUENCE [LARGE SCALE GENOMIC DNA]</scope>
    <source>
        <strain evidence="2">DSM 525</strain>
        <strain evidence="5">DSM 525 / ATCC 6013</strain>
    </source>
</reference>
<evidence type="ECO:0000313" key="4">
    <source>
        <dbReference type="Proteomes" id="UP000028042"/>
    </source>
</evidence>
<name>A0A0H3IYT6_CLOPA</name>
<sequence>MSGEVYFSKELVFKNLEFKNNIEALKFLAKKLWEKGFVKKEYEKAILDREEEYPTALPSIDVKIAIPHADHKLVNKASLAVGVLKNPVEFRAMDDPNKKLNVSIIIMLALSEPHGHIEMLQKIVKLIQNSELLKQIVKASSDEEIIDELTPYLMAN</sequence>
<evidence type="ECO:0000313" key="3">
    <source>
        <dbReference type="EMBL" id="KRU13305.1"/>
    </source>
</evidence>
<evidence type="ECO:0000259" key="1">
    <source>
        <dbReference type="PROSITE" id="PS51094"/>
    </source>
</evidence>
<dbReference type="PANTHER" id="PTHR47738:SF3">
    <property type="entry name" value="PHOSPHOTRANSFERASE SYSTEM MANNITOL_FRUCTOSE-SPECIFIC IIA DOMAIN CONTAINING PROTEIN"/>
    <property type="match status" value="1"/>
</dbReference>
<dbReference type="KEGG" id="cpat:CLPA_c05960"/>
<dbReference type="Pfam" id="PF00359">
    <property type="entry name" value="PTS_EIIA_2"/>
    <property type="match status" value="1"/>
</dbReference>
<dbReference type="RefSeq" id="WP_004455311.1">
    <property type="nucleotide sequence ID" value="NZ_ANZB01000001.1"/>
</dbReference>
<dbReference type="InterPro" id="IPR051541">
    <property type="entry name" value="PTS_SugarTrans_NitroReg"/>
</dbReference>